<keyword evidence="17" id="KW-1003">Cell membrane</keyword>
<dbReference type="Gene3D" id="3.40.50.1000">
    <property type="entry name" value="HAD superfamily/HAD-like"/>
    <property type="match status" value="1"/>
</dbReference>
<dbReference type="Proteomes" id="UP001500782">
    <property type="component" value="Unassembled WGS sequence"/>
</dbReference>
<evidence type="ECO:0000256" key="2">
    <source>
        <dbReference type="ARBA" id="ARBA00006024"/>
    </source>
</evidence>
<evidence type="ECO:0000256" key="15">
    <source>
        <dbReference type="ARBA" id="ARBA00023136"/>
    </source>
</evidence>
<evidence type="ECO:0000256" key="1">
    <source>
        <dbReference type="ARBA" id="ARBA00004127"/>
    </source>
</evidence>
<dbReference type="InterPro" id="IPR036412">
    <property type="entry name" value="HAD-like_sf"/>
</dbReference>
<keyword evidence="10 17" id="KW-0067">ATP-binding</keyword>
<dbReference type="SUPFAM" id="SSF56784">
    <property type="entry name" value="HAD-like"/>
    <property type="match status" value="1"/>
</dbReference>
<dbReference type="PRINTS" id="PR00119">
    <property type="entry name" value="CATATPASE"/>
</dbReference>
<dbReference type="Pfam" id="PF00702">
    <property type="entry name" value="Hydrolase"/>
    <property type="match status" value="1"/>
</dbReference>
<keyword evidence="13" id="KW-0186">Copper</keyword>
<feature type="transmembrane region" description="Helical" evidence="17">
    <location>
        <begin position="650"/>
        <end position="669"/>
    </location>
</feature>
<dbReference type="InterPro" id="IPR023299">
    <property type="entry name" value="ATPase_P-typ_cyto_dom_N"/>
</dbReference>
<evidence type="ECO:0000256" key="11">
    <source>
        <dbReference type="ARBA" id="ARBA00022967"/>
    </source>
</evidence>
<feature type="transmembrane region" description="Helical" evidence="17">
    <location>
        <begin position="344"/>
        <end position="371"/>
    </location>
</feature>
<dbReference type="InterPro" id="IPR023298">
    <property type="entry name" value="ATPase_P-typ_TM_dom_sf"/>
</dbReference>
<reference evidence="20 21" key="1">
    <citation type="journal article" date="2019" name="Int. J. Syst. Evol. Microbiol.">
        <title>The Global Catalogue of Microorganisms (GCM) 10K type strain sequencing project: providing services to taxonomists for standard genome sequencing and annotation.</title>
        <authorList>
            <consortium name="The Broad Institute Genomics Platform"/>
            <consortium name="The Broad Institute Genome Sequencing Center for Infectious Disease"/>
            <person name="Wu L."/>
            <person name="Ma J."/>
        </authorList>
    </citation>
    <scope>NUCLEOTIDE SEQUENCE [LARGE SCALE GENOMIC DNA]</scope>
    <source>
        <strain evidence="20 21">JCM 9731</strain>
    </source>
</reference>
<comment type="caution">
    <text evidence="20">The sequence shown here is derived from an EMBL/GenBank/DDBJ whole genome shotgun (WGS) entry which is preliminary data.</text>
</comment>
<keyword evidence="6 17" id="KW-0812">Transmembrane</keyword>
<proteinExistence type="inferred from homology"/>
<feature type="compositionally biased region" description="Basic and acidic residues" evidence="18">
    <location>
        <begin position="40"/>
        <end position="56"/>
    </location>
</feature>
<dbReference type="SFLD" id="SFLDF00027">
    <property type="entry name" value="p-type_atpase"/>
    <property type="match status" value="1"/>
</dbReference>
<dbReference type="Gene3D" id="3.40.1110.10">
    <property type="entry name" value="Calcium-transporting ATPase, cytoplasmic domain N"/>
    <property type="match status" value="1"/>
</dbReference>
<dbReference type="InterPro" id="IPR023214">
    <property type="entry name" value="HAD_sf"/>
</dbReference>
<dbReference type="PROSITE" id="PS00154">
    <property type="entry name" value="ATPASE_E1_E2"/>
    <property type="match status" value="1"/>
</dbReference>
<feature type="transmembrane region" description="Helical" evidence="17">
    <location>
        <begin position="313"/>
        <end position="332"/>
    </location>
</feature>
<evidence type="ECO:0000256" key="18">
    <source>
        <dbReference type="SAM" id="MobiDB-lite"/>
    </source>
</evidence>
<evidence type="ECO:0000256" key="3">
    <source>
        <dbReference type="ARBA" id="ARBA00012517"/>
    </source>
</evidence>
<keyword evidence="21" id="KW-1185">Reference proteome</keyword>
<feature type="transmembrane region" description="Helical" evidence="17">
    <location>
        <begin position="132"/>
        <end position="152"/>
    </location>
</feature>
<comment type="catalytic activity">
    <reaction evidence="16">
        <text>Cu(+)(in) + ATP + H2O = Cu(+)(out) + ADP + phosphate + H(+)</text>
        <dbReference type="Rhea" id="RHEA:25792"/>
        <dbReference type="ChEBI" id="CHEBI:15377"/>
        <dbReference type="ChEBI" id="CHEBI:15378"/>
        <dbReference type="ChEBI" id="CHEBI:30616"/>
        <dbReference type="ChEBI" id="CHEBI:43474"/>
        <dbReference type="ChEBI" id="CHEBI:49552"/>
        <dbReference type="ChEBI" id="CHEBI:456216"/>
        <dbReference type="EC" id="7.2.2.8"/>
    </reaction>
</comment>
<keyword evidence="7 17" id="KW-0479">Metal-binding</keyword>
<keyword evidence="15 17" id="KW-0472">Membrane</keyword>
<feature type="transmembrane region" description="Helical" evidence="17">
    <location>
        <begin position="158"/>
        <end position="175"/>
    </location>
</feature>
<dbReference type="EMBL" id="BAAADJ010000021">
    <property type="protein sequence ID" value="GAA0330597.1"/>
    <property type="molecule type" value="Genomic_DNA"/>
</dbReference>
<evidence type="ECO:0000313" key="21">
    <source>
        <dbReference type="Proteomes" id="UP001500782"/>
    </source>
</evidence>
<dbReference type="NCBIfam" id="TIGR01511">
    <property type="entry name" value="ATPase-IB1_Cu"/>
    <property type="match status" value="1"/>
</dbReference>
<gene>
    <name evidence="20" type="ORF">GCM10008967_21380</name>
</gene>
<feature type="transmembrane region" description="Helical" evidence="17">
    <location>
        <begin position="675"/>
        <end position="695"/>
    </location>
</feature>
<name>A0ABN0WA98_9BACI</name>
<dbReference type="NCBIfam" id="TIGR01525">
    <property type="entry name" value="ATPase-IB_hvy"/>
    <property type="match status" value="1"/>
</dbReference>
<dbReference type="PRINTS" id="PR00943">
    <property type="entry name" value="CUATPASE"/>
</dbReference>
<feature type="region of interest" description="Disordered" evidence="18">
    <location>
        <begin position="1"/>
        <end position="56"/>
    </location>
</feature>
<feature type="domain" description="P-type ATPase A" evidence="19">
    <location>
        <begin position="193"/>
        <end position="294"/>
    </location>
</feature>
<dbReference type="SUPFAM" id="SSF81665">
    <property type="entry name" value="Calcium ATPase, transmembrane domain M"/>
    <property type="match status" value="1"/>
</dbReference>
<feature type="compositionally biased region" description="Basic and acidic residues" evidence="18">
    <location>
        <begin position="15"/>
        <end position="31"/>
    </location>
</feature>
<sequence length="700" mass="76780">MDHSTKDGHHHHHSHGPDTKDSHHNHVHDSEMTAGSQHQNNHDHQHHSHTDHNTHHGHMIEDFKKRFWVSLIVTIPILILSPMIQMFLNVDWRFPLDMYILFGLSSFVFFYGGWPFLTGAKDELRQKEPGMMTLIALAIVVAYVYSVMATFGLTKGDFYWELATLIDIMLLGHWIEMKSIMGASRALEELVKLMPSEAHRIMENGEIEDVQIKELKEGDIVLVKPGEKLPVDGKITEGNSSIDESMLTGESAPVEKGQGDQAIGGSINGEGSLTVQVQKTGESTYLSQVINLVKEAQATKSRTQDLSNRAAKWLFYLALGVGILTLVVWLLLGYSFSFALERMVTVMIISCPHALGLAAPLVVAVSTAISAKKGLLIRNRAHFENARKIKAVVFDKTGTLTKGEFGVTNIQTENGFSEQEVIQLAASLESQSQHPIATGIVKEAKFRNLEFSEVQKFHSLTGKGLEGTIKGKHIMVVSPGYVKSRNIQYDKESFNEWSSEGKTVVFVLMNQSLAGMIALADIIRDSAKSAIQSLKEMGIKSYMLTGDNQKVANYVGSQLNMDDVIAEVLPHQKSEKIEAIQQEGLKVAMTGDGVNDAPALAKADLGIAIGTGTDVAIESADIVLVNSNPEDVVNIIHLSNATYKKMTQNLWWAAGYNIITIPLAAGVLYKFGLILSPAVGAVLMSLSTVIVAINAKTLKI</sequence>
<feature type="transmembrane region" description="Helical" evidence="17">
    <location>
        <begin position="67"/>
        <end position="88"/>
    </location>
</feature>
<evidence type="ECO:0000313" key="20">
    <source>
        <dbReference type="EMBL" id="GAA0330597.1"/>
    </source>
</evidence>
<dbReference type="InterPro" id="IPR001757">
    <property type="entry name" value="P_typ_ATPase"/>
</dbReference>
<dbReference type="Gene3D" id="2.70.150.10">
    <property type="entry name" value="Calcium-transporting ATPase, cytoplasmic transduction domain A"/>
    <property type="match status" value="1"/>
</dbReference>
<keyword evidence="8 17" id="KW-0547">Nucleotide-binding</keyword>
<organism evidence="20 21">
    <name type="scientific">Bacillus carboniphilus</name>
    <dbReference type="NCBI Taxonomy" id="86663"/>
    <lineage>
        <taxon>Bacteria</taxon>
        <taxon>Bacillati</taxon>
        <taxon>Bacillota</taxon>
        <taxon>Bacilli</taxon>
        <taxon>Bacillales</taxon>
        <taxon>Bacillaceae</taxon>
        <taxon>Bacillus</taxon>
    </lineage>
</organism>
<evidence type="ECO:0000256" key="8">
    <source>
        <dbReference type="ARBA" id="ARBA00022741"/>
    </source>
</evidence>
<keyword evidence="14" id="KW-0406">Ion transport</keyword>
<dbReference type="PANTHER" id="PTHR43520:SF8">
    <property type="entry name" value="P-TYPE CU(+) TRANSPORTER"/>
    <property type="match status" value="1"/>
</dbReference>
<evidence type="ECO:0000259" key="19">
    <source>
        <dbReference type="Pfam" id="PF00122"/>
    </source>
</evidence>
<evidence type="ECO:0000256" key="6">
    <source>
        <dbReference type="ARBA" id="ARBA00022692"/>
    </source>
</evidence>
<dbReference type="CDD" id="cd07552">
    <property type="entry name" value="P-type_ATPase_Cu-like"/>
    <property type="match status" value="1"/>
</dbReference>
<dbReference type="PANTHER" id="PTHR43520">
    <property type="entry name" value="ATP7, ISOFORM B"/>
    <property type="match status" value="1"/>
</dbReference>
<evidence type="ECO:0000256" key="13">
    <source>
        <dbReference type="ARBA" id="ARBA00023008"/>
    </source>
</evidence>
<evidence type="ECO:0000256" key="12">
    <source>
        <dbReference type="ARBA" id="ARBA00022989"/>
    </source>
</evidence>
<evidence type="ECO:0000256" key="16">
    <source>
        <dbReference type="ARBA" id="ARBA00049289"/>
    </source>
</evidence>
<keyword evidence="4" id="KW-0813">Transport</keyword>
<evidence type="ECO:0000256" key="4">
    <source>
        <dbReference type="ARBA" id="ARBA00022448"/>
    </source>
</evidence>
<keyword evidence="9" id="KW-0187">Copper transport</keyword>
<dbReference type="InterPro" id="IPR018303">
    <property type="entry name" value="ATPase_P-typ_P_site"/>
</dbReference>
<protein>
    <recommendedName>
        <fullName evidence="3">P-type Cu(+) transporter</fullName>
        <ecNumber evidence="3">7.2.2.8</ecNumber>
    </recommendedName>
</protein>
<evidence type="ECO:0000256" key="5">
    <source>
        <dbReference type="ARBA" id="ARBA00022553"/>
    </source>
</evidence>
<feature type="region of interest" description="Disordered" evidence="18">
    <location>
        <begin position="234"/>
        <end position="261"/>
    </location>
</feature>
<accession>A0ABN0WA98</accession>
<dbReference type="InterPro" id="IPR008250">
    <property type="entry name" value="ATPase_P-typ_transduc_dom_A_sf"/>
</dbReference>
<comment type="similarity">
    <text evidence="2 17">Belongs to the cation transport ATPase (P-type) (TC 3.A.3) family. Type IB subfamily.</text>
</comment>
<keyword evidence="12 17" id="KW-1133">Transmembrane helix</keyword>
<evidence type="ECO:0000256" key="7">
    <source>
        <dbReference type="ARBA" id="ARBA00022723"/>
    </source>
</evidence>
<dbReference type="EC" id="7.2.2.8" evidence="3"/>
<dbReference type="Pfam" id="PF00122">
    <property type="entry name" value="E1-E2_ATPase"/>
    <property type="match status" value="1"/>
</dbReference>
<evidence type="ECO:0000256" key="10">
    <source>
        <dbReference type="ARBA" id="ARBA00022840"/>
    </source>
</evidence>
<dbReference type="InterPro" id="IPR059000">
    <property type="entry name" value="ATPase_P-type_domA"/>
</dbReference>
<dbReference type="RefSeq" id="WP_425541823.1">
    <property type="nucleotide sequence ID" value="NZ_BAAADJ010000021.1"/>
</dbReference>
<dbReference type="SUPFAM" id="SSF81653">
    <property type="entry name" value="Calcium ATPase, transduction domain A"/>
    <property type="match status" value="1"/>
</dbReference>
<evidence type="ECO:0000256" key="14">
    <source>
        <dbReference type="ARBA" id="ARBA00023065"/>
    </source>
</evidence>
<comment type="subcellular location">
    <subcellularLocation>
        <location evidence="17">Cell membrane</location>
    </subcellularLocation>
    <subcellularLocation>
        <location evidence="1">Endomembrane system</location>
        <topology evidence="1">Multi-pass membrane protein</topology>
    </subcellularLocation>
</comment>
<dbReference type="SFLD" id="SFLDS00003">
    <property type="entry name" value="Haloacid_Dehalogenase"/>
    <property type="match status" value="1"/>
</dbReference>
<dbReference type="SFLD" id="SFLDG00002">
    <property type="entry name" value="C1.7:_P-type_atpase_like"/>
    <property type="match status" value="1"/>
</dbReference>
<keyword evidence="11" id="KW-1278">Translocase</keyword>
<evidence type="ECO:0000256" key="9">
    <source>
        <dbReference type="ARBA" id="ARBA00022796"/>
    </source>
</evidence>
<keyword evidence="5" id="KW-0597">Phosphoprotein</keyword>
<dbReference type="InterPro" id="IPR027256">
    <property type="entry name" value="P-typ_ATPase_IB"/>
</dbReference>
<evidence type="ECO:0000256" key="17">
    <source>
        <dbReference type="RuleBase" id="RU362081"/>
    </source>
</evidence>
<dbReference type="InterPro" id="IPR044492">
    <property type="entry name" value="P_typ_ATPase_HD_dom"/>
</dbReference>
<dbReference type="NCBIfam" id="TIGR01494">
    <property type="entry name" value="ATPase_P-type"/>
    <property type="match status" value="1"/>
</dbReference>
<feature type="transmembrane region" description="Helical" evidence="17">
    <location>
        <begin position="100"/>
        <end position="120"/>
    </location>
</feature>